<feature type="region of interest" description="Disordered" evidence="1">
    <location>
        <begin position="1"/>
        <end position="75"/>
    </location>
</feature>
<keyword evidence="3" id="KW-1185">Reference proteome</keyword>
<feature type="region of interest" description="Disordered" evidence="1">
    <location>
        <begin position="271"/>
        <end position="316"/>
    </location>
</feature>
<organism evidence="2 3">
    <name type="scientific">Lithohypha guttulata</name>
    <dbReference type="NCBI Taxonomy" id="1690604"/>
    <lineage>
        <taxon>Eukaryota</taxon>
        <taxon>Fungi</taxon>
        <taxon>Dikarya</taxon>
        <taxon>Ascomycota</taxon>
        <taxon>Pezizomycotina</taxon>
        <taxon>Eurotiomycetes</taxon>
        <taxon>Chaetothyriomycetidae</taxon>
        <taxon>Chaetothyriales</taxon>
        <taxon>Trichomeriaceae</taxon>
        <taxon>Lithohypha</taxon>
    </lineage>
</organism>
<feature type="compositionally biased region" description="Basic and acidic residues" evidence="1">
    <location>
        <begin position="300"/>
        <end position="313"/>
    </location>
</feature>
<dbReference type="EMBL" id="JAVRRJ010000001">
    <property type="protein sequence ID" value="KAK5090185.1"/>
    <property type="molecule type" value="Genomic_DNA"/>
</dbReference>
<feature type="compositionally biased region" description="Polar residues" evidence="1">
    <location>
        <begin position="443"/>
        <end position="466"/>
    </location>
</feature>
<feature type="compositionally biased region" description="Low complexity" evidence="1">
    <location>
        <begin position="62"/>
        <end position="75"/>
    </location>
</feature>
<dbReference type="Proteomes" id="UP001309876">
    <property type="component" value="Unassembled WGS sequence"/>
</dbReference>
<reference evidence="2 3" key="1">
    <citation type="submission" date="2023-08" db="EMBL/GenBank/DDBJ databases">
        <title>Black Yeasts Isolated from many extreme environments.</title>
        <authorList>
            <person name="Coleine C."/>
            <person name="Stajich J.E."/>
            <person name="Selbmann L."/>
        </authorList>
    </citation>
    <scope>NUCLEOTIDE SEQUENCE [LARGE SCALE GENOMIC DNA]</scope>
    <source>
        <strain evidence="2 3">CCFEE 5910</strain>
    </source>
</reference>
<evidence type="ECO:0000313" key="2">
    <source>
        <dbReference type="EMBL" id="KAK5090185.1"/>
    </source>
</evidence>
<evidence type="ECO:0000256" key="1">
    <source>
        <dbReference type="SAM" id="MobiDB-lite"/>
    </source>
</evidence>
<comment type="caution">
    <text evidence="2">The sequence shown here is derived from an EMBL/GenBank/DDBJ whole genome shotgun (WGS) entry which is preliminary data.</text>
</comment>
<evidence type="ECO:0000313" key="3">
    <source>
        <dbReference type="Proteomes" id="UP001309876"/>
    </source>
</evidence>
<proteinExistence type="predicted"/>
<accession>A0AAN7T691</accession>
<feature type="compositionally biased region" description="Low complexity" evidence="1">
    <location>
        <begin position="278"/>
        <end position="292"/>
    </location>
</feature>
<protein>
    <submittedName>
        <fullName evidence="2">Uncharacterized protein</fullName>
    </submittedName>
</protein>
<feature type="compositionally biased region" description="Polar residues" evidence="1">
    <location>
        <begin position="157"/>
        <end position="178"/>
    </location>
</feature>
<feature type="region of interest" description="Disordered" evidence="1">
    <location>
        <begin position="707"/>
        <end position="729"/>
    </location>
</feature>
<feature type="region of interest" description="Disordered" evidence="1">
    <location>
        <begin position="443"/>
        <end position="473"/>
    </location>
</feature>
<name>A0AAN7T691_9EURO</name>
<feature type="region of interest" description="Disordered" evidence="1">
    <location>
        <begin position="129"/>
        <end position="179"/>
    </location>
</feature>
<gene>
    <name evidence="2" type="ORF">LTR05_000355</name>
</gene>
<dbReference type="AlphaFoldDB" id="A0AAN7T691"/>
<sequence length="729" mass="80429">MSTVAKGEVEDDVSPFEQQTPDSLRARALSPHLHDLLSTSDEQDLSADSKDDYFSQHKPSKRSTSGTSSISSFPASVIHNTLLTDNEDVPSHTNARMQTFTRANSSPGGGHLSAFRHSSSVRALQLESEYADSDALSSRDSPRVRKSPYYRVGSPGSIHSSPTKRSSRPATPRQQSTTKLKKEFPLVLLHCSLLPPAFATDGPSVSDEILKAVLPEEYRKRWKILQDKVAKNTAICQRGVLISHPREDYDLLEERLLETLELERPRIRKGHYLGSRKSGGSDSGFESSSQNGTDEGSDGDLPREDEPGEKCPDCGKAVSCKADQERRWRVKVFAANGLMRGDAWAAAWSEMEKVDVEIDVWMPDDVRNQVEERLKALHAKKEAEKPVEEPIEVKKKSRKVRSVTAKLRHDERIREIYGETPSMPSQQEIDGLVNEEPVVTRSTAHNEASDHNNQSTQHAHPSTARISSEDATRFQVDPQESFARLMQRYLQTIWNDQKNLVIVFLSVLVLFFSIQNTKKDNALSQATKPSISVAPSEATMSPEPPNLSYVTTTVFATPSEDPNASFMTYSSEKGSRLDNDRSEPVALPTNEVDSQFEAATPALGFLTADELEQVTELFEPDSESTRLSPQVESVKVDLEAFPGLNKEESTEVVVGSPTDVPVRERAEIPIPAESSTDSISQAAELLPISALRSDEVSPASCLSIDLGERDGASIEQEMSDEGSSPKAES</sequence>